<organism evidence="2 3">
    <name type="scientific">Lysobacter hankyongensis</name>
    <dbReference type="NCBI Taxonomy" id="1176535"/>
    <lineage>
        <taxon>Bacteria</taxon>
        <taxon>Pseudomonadati</taxon>
        <taxon>Pseudomonadota</taxon>
        <taxon>Gammaproteobacteria</taxon>
        <taxon>Lysobacterales</taxon>
        <taxon>Lysobacteraceae</taxon>
        <taxon>Lysobacter</taxon>
    </lineage>
</organism>
<dbReference type="EMBL" id="BAABJE010000018">
    <property type="protein sequence ID" value="GAA4804054.1"/>
    <property type="molecule type" value="Genomic_DNA"/>
</dbReference>
<dbReference type="SUPFAM" id="SSF54427">
    <property type="entry name" value="NTF2-like"/>
    <property type="match status" value="1"/>
</dbReference>
<accession>A0ABP9C2X1</accession>
<evidence type="ECO:0000313" key="3">
    <source>
        <dbReference type="Proteomes" id="UP001499959"/>
    </source>
</evidence>
<gene>
    <name evidence="2" type="ORF">GCM10023307_33500</name>
</gene>
<comment type="caution">
    <text evidence="2">The sequence shown here is derived from an EMBL/GenBank/DDBJ whole genome shotgun (WGS) entry which is preliminary data.</text>
</comment>
<protein>
    <submittedName>
        <fullName evidence="2">Uncharacterized protein</fullName>
    </submittedName>
</protein>
<sequence length="288" mass="31413">MAAQGFNTHGFATLALTALLACNSSQAQAGDTGSGHFRLGDSGVTLTHAVAVRHEKHLDPEEDEVFVFLSDRPLDPATIAAAFDPDDGARESYGERSGGYVRVCLPPDGGECGLHYSRNDPSDSFNSSGYGDLSVTTQTRDRIAGRWRLEEPEDFFGKTYDFDLRFDAAIHTPPGTSLPAGGGDAGAAYRAYTDAVKTGDLRTLRGFLGDAAEWRLPDNDAERIKETLKDLRDEQPLAPEVLRGRRHGDTVVLWVRGTDRDDITRAGRVRMSWKDGRWSVGEQDLDGP</sequence>
<feature type="chain" id="PRO_5046657165" evidence="1">
    <location>
        <begin position="30"/>
        <end position="288"/>
    </location>
</feature>
<reference evidence="3" key="1">
    <citation type="journal article" date="2019" name="Int. J. Syst. Evol. Microbiol.">
        <title>The Global Catalogue of Microorganisms (GCM) 10K type strain sequencing project: providing services to taxonomists for standard genome sequencing and annotation.</title>
        <authorList>
            <consortium name="The Broad Institute Genomics Platform"/>
            <consortium name="The Broad Institute Genome Sequencing Center for Infectious Disease"/>
            <person name="Wu L."/>
            <person name="Ma J."/>
        </authorList>
    </citation>
    <scope>NUCLEOTIDE SEQUENCE [LARGE SCALE GENOMIC DNA]</scope>
    <source>
        <strain evidence="3">JCM 18204</strain>
    </source>
</reference>
<name>A0ABP9C2X1_9GAMM</name>
<proteinExistence type="predicted"/>
<keyword evidence="1" id="KW-0732">Signal</keyword>
<evidence type="ECO:0000313" key="2">
    <source>
        <dbReference type="EMBL" id="GAA4804054.1"/>
    </source>
</evidence>
<evidence type="ECO:0000256" key="1">
    <source>
        <dbReference type="SAM" id="SignalP"/>
    </source>
</evidence>
<feature type="signal peptide" evidence="1">
    <location>
        <begin position="1"/>
        <end position="29"/>
    </location>
</feature>
<dbReference type="RefSeq" id="WP_345304506.1">
    <property type="nucleotide sequence ID" value="NZ_BAABJE010000018.1"/>
</dbReference>
<keyword evidence="3" id="KW-1185">Reference proteome</keyword>
<dbReference type="Proteomes" id="UP001499959">
    <property type="component" value="Unassembled WGS sequence"/>
</dbReference>
<dbReference type="InterPro" id="IPR032710">
    <property type="entry name" value="NTF2-like_dom_sf"/>
</dbReference>